<name>A0ABD1Z0X4_9MARC</name>
<evidence type="ECO:0000313" key="2">
    <source>
        <dbReference type="EMBL" id="KAL2641436.1"/>
    </source>
</evidence>
<organism evidence="2 3">
    <name type="scientific">Riccia fluitans</name>
    <dbReference type="NCBI Taxonomy" id="41844"/>
    <lineage>
        <taxon>Eukaryota</taxon>
        <taxon>Viridiplantae</taxon>
        <taxon>Streptophyta</taxon>
        <taxon>Embryophyta</taxon>
        <taxon>Marchantiophyta</taxon>
        <taxon>Marchantiopsida</taxon>
        <taxon>Marchantiidae</taxon>
        <taxon>Marchantiales</taxon>
        <taxon>Ricciaceae</taxon>
        <taxon>Riccia</taxon>
    </lineage>
</organism>
<reference evidence="2 3" key="1">
    <citation type="submission" date="2024-09" db="EMBL/GenBank/DDBJ databases">
        <title>Chromosome-scale assembly of Riccia fluitans.</title>
        <authorList>
            <person name="Paukszto L."/>
            <person name="Sawicki J."/>
            <person name="Karawczyk K."/>
            <person name="Piernik-Szablinska J."/>
            <person name="Szczecinska M."/>
            <person name="Mazdziarz M."/>
        </authorList>
    </citation>
    <scope>NUCLEOTIDE SEQUENCE [LARGE SCALE GENOMIC DNA]</scope>
    <source>
        <strain evidence="2">Rf_01</strain>
        <tissue evidence="2">Aerial parts of the thallus</tissue>
    </source>
</reference>
<evidence type="ECO:0000313" key="3">
    <source>
        <dbReference type="Proteomes" id="UP001605036"/>
    </source>
</evidence>
<proteinExistence type="predicted"/>
<dbReference type="EMBL" id="JBHFFA010000002">
    <property type="protein sequence ID" value="KAL2641436.1"/>
    <property type="molecule type" value="Genomic_DNA"/>
</dbReference>
<dbReference type="AlphaFoldDB" id="A0ABD1Z0X4"/>
<evidence type="ECO:0000256" key="1">
    <source>
        <dbReference type="SAM" id="MobiDB-lite"/>
    </source>
</evidence>
<feature type="compositionally biased region" description="Basic and acidic residues" evidence="1">
    <location>
        <begin position="61"/>
        <end position="82"/>
    </location>
</feature>
<dbReference type="Proteomes" id="UP001605036">
    <property type="component" value="Unassembled WGS sequence"/>
</dbReference>
<keyword evidence="3" id="KW-1185">Reference proteome</keyword>
<accession>A0ABD1Z0X4</accession>
<feature type="region of interest" description="Disordered" evidence="1">
    <location>
        <begin position="59"/>
        <end position="89"/>
    </location>
</feature>
<comment type="caution">
    <text evidence="2">The sequence shown here is derived from an EMBL/GenBank/DDBJ whole genome shotgun (WGS) entry which is preliminary data.</text>
</comment>
<sequence>MLRSGQYMAGFKWLTIARISWLRAERIWRACTTPQSIEVRDVDNILFGIDTPARYFQARSEGNRKEENDDVKELAGKEHNDGPADNDAMSRIPIVDLDRNIDSGADLDCVRDTLLYTGFRVRINTSNNDVKQEKPMDNLPDYCHLWD</sequence>
<protein>
    <submittedName>
        <fullName evidence="2">Uncharacterized protein</fullName>
    </submittedName>
</protein>
<gene>
    <name evidence="2" type="ORF">R1flu_009023</name>
</gene>